<keyword evidence="2" id="KW-1185">Reference proteome</keyword>
<dbReference type="Proteomes" id="UP000078200">
    <property type="component" value="Unassembled WGS sequence"/>
</dbReference>
<organism evidence="1 2">
    <name type="scientific">Glossina austeni</name>
    <name type="common">Savannah tsetse fly</name>
    <dbReference type="NCBI Taxonomy" id="7395"/>
    <lineage>
        <taxon>Eukaryota</taxon>
        <taxon>Metazoa</taxon>
        <taxon>Ecdysozoa</taxon>
        <taxon>Arthropoda</taxon>
        <taxon>Hexapoda</taxon>
        <taxon>Insecta</taxon>
        <taxon>Pterygota</taxon>
        <taxon>Neoptera</taxon>
        <taxon>Endopterygota</taxon>
        <taxon>Diptera</taxon>
        <taxon>Brachycera</taxon>
        <taxon>Muscomorpha</taxon>
        <taxon>Hippoboscoidea</taxon>
        <taxon>Glossinidae</taxon>
        <taxon>Glossina</taxon>
    </lineage>
</organism>
<accession>A0A1A9VS99</accession>
<proteinExistence type="predicted"/>
<dbReference type="AlphaFoldDB" id="A0A1A9VS99"/>
<sequence length="109" mass="11767">MELWCQPLLQFGDDDIVCIAGVCHTVAVAVAAAAASVAAPAAAAVTAGAVYKILNYIKAYTYYANKAATNSPMPIGRGRGNLNSSMHRLKEEKFLHCDVLIFQRKGWEH</sequence>
<evidence type="ECO:0000313" key="1">
    <source>
        <dbReference type="EnsemblMetazoa" id="GAUT045894-PA"/>
    </source>
</evidence>
<evidence type="ECO:0000313" key="2">
    <source>
        <dbReference type="Proteomes" id="UP000078200"/>
    </source>
</evidence>
<dbReference type="EnsemblMetazoa" id="GAUT045894-RA">
    <property type="protein sequence ID" value="GAUT045894-PA"/>
    <property type="gene ID" value="GAUT045894"/>
</dbReference>
<dbReference type="VEuPathDB" id="VectorBase:GAUT045894"/>
<protein>
    <submittedName>
        <fullName evidence="1">Uncharacterized protein</fullName>
    </submittedName>
</protein>
<reference evidence="1" key="1">
    <citation type="submission" date="2020-05" db="UniProtKB">
        <authorList>
            <consortium name="EnsemblMetazoa"/>
        </authorList>
    </citation>
    <scope>IDENTIFICATION</scope>
    <source>
        <strain evidence="1">TTRI</strain>
    </source>
</reference>
<name>A0A1A9VS99_GLOAU</name>